<protein>
    <submittedName>
        <fullName evidence="2">Uncharacterized protein</fullName>
    </submittedName>
</protein>
<keyword evidence="3" id="KW-1185">Reference proteome</keyword>
<organism evidence="2 3">
    <name type="scientific">Aaosphaeria arxii CBS 175.79</name>
    <dbReference type="NCBI Taxonomy" id="1450172"/>
    <lineage>
        <taxon>Eukaryota</taxon>
        <taxon>Fungi</taxon>
        <taxon>Dikarya</taxon>
        <taxon>Ascomycota</taxon>
        <taxon>Pezizomycotina</taxon>
        <taxon>Dothideomycetes</taxon>
        <taxon>Pleosporomycetidae</taxon>
        <taxon>Pleosporales</taxon>
        <taxon>Pleosporales incertae sedis</taxon>
        <taxon>Aaosphaeria</taxon>
    </lineage>
</organism>
<feature type="region of interest" description="Disordered" evidence="1">
    <location>
        <begin position="25"/>
        <end position="68"/>
    </location>
</feature>
<reference evidence="2" key="1">
    <citation type="journal article" date="2020" name="Stud. Mycol.">
        <title>101 Dothideomycetes genomes: a test case for predicting lifestyles and emergence of pathogens.</title>
        <authorList>
            <person name="Haridas S."/>
            <person name="Albert R."/>
            <person name="Binder M."/>
            <person name="Bloem J."/>
            <person name="Labutti K."/>
            <person name="Salamov A."/>
            <person name="Andreopoulos B."/>
            <person name="Baker S."/>
            <person name="Barry K."/>
            <person name="Bills G."/>
            <person name="Bluhm B."/>
            <person name="Cannon C."/>
            <person name="Castanera R."/>
            <person name="Culley D."/>
            <person name="Daum C."/>
            <person name="Ezra D."/>
            <person name="Gonzalez J."/>
            <person name="Henrissat B."/>
            <person name="Kuo A."/>
            <person name="Liang C."/>
            <person name="Lipzen A."/>
            <person name="Lutzoni F."/>
            <person name="Magnuson J."/>
            <person name="Mondo S."/>
            <person name="Nolan M."/>
            <person name="Ohm R."/>
            <person name="Pangilinan J."/>
            <person name="Park H.-J."/>
            <person name="Ramirez L."/>
            <person name="Alfaro M."/>
            <person name="Sun H."/>
            <person name="Tritt A."/>
            <person name="Yoshinaga Y."/>
            <person name="Zwiers L.-H."/>
            <person name="Turgeon B."/>
            <person name="Goodwin S."/>
            <person name="Spatafora J."/>
            <person name="Crous P."/>
            <person name="Grigoriev I."/>
        </authorList>
    </citation>
    <scope>NUCLEOTIDE SEQUENCE</scope>
    <source>
        <strain evidence="2">CBS 175.79</strain>
    </source>
</reference>
<evidence type="ECO:0000313" key="3">
    <source>
        <dbReference type="Proteomes" id="UP000799778"/>
    </source>
</evidence>
<evidence type="ECO:0000313" key="2">
    <source>
        <dbReference type="EMBL" id="KAF2012516.1"/>
    </source>
</evidence>
<name>A0A6A5XI20_9PLEO</name>
<feature type="region of interest" description="Disordered" evidence="1">
    <location>
        <begin position="1"/>
        <end position="20"/>
    </location>
</feature>
<dbReference type="EMBL" id="ML978072">
    <property type="protein sequence ID" value="KAF2012516.1"/>
    <property type="molecule type" value="Genomic_DNA"/>
</dbReference>
<feature type="compositionally biased region" description="Polar residues" evidence="1">
    <location>
        <begin position="50"/>
        <end position="68"/>
    </location>
</feature>
<accession>A0A6A5XI20</accession>
<proteinExistence type="predicted"/>
<dbReference type="AlphaFoldDB" id="A0A6A5XI20"/>
<dbReference type="RefSeq" id="XP_033380855.1">
    <property type="nucleotide sequence ID" value="XM_033528671.1"/>
</dbReference>
<evidence type="ECO:0000256" key="1">
    <source>
        <dbReference type="SAM" id="MobiDB-lite"/>
    </source>
</evidence>
<dbReference type="Proteomes" id="UP000799778">
    <property type="component" value="Unassembled WGS sequence"/>
</dbReference>
<sequence length="239" mass="26894">MKSGSISKGELSPCKEGWEIRREDSIQAHYKRLSPPSSPERSHPRHARSNSITKQASATIATGSMKNSGCHTLLENTLNVRESGDGRMQLEVERDNSITPLHSINSLRADDTSDTTRLDEFVHIGESGNTVSDTQYITGLKHQISQLSRELANQASKCDTTFHEALEIERTVFELNCMLLRKKHRVDKLHGLIRQNDDRSRRLTASNEILKSGLLNFQQRFDSTRKIPECFSATVEGCC</sequence>
<gene>
    <name evidence="2" type="ORF">BU24DRAFT_425161</name>
</gene>
<dbReference type="GeneID" id="54286068"/>